<accession>A0A644XCA7</accession>
<evidence type="ECO:0008006" key="2">
    <source>
        <dbReference type="Google" id="ProtNLM"/>
    </source>
</evidence>
<sequence>MKFTKSTFIFFLLLCLPLSCVTPFEPVGYEGSDNILVIEGDINSKGVTEVCLSRTQRLKDLNKTTYIKGAAVWIESEKGVKFFAQQSINGSVIVYRTQNLVLDKSQKYKLCVSLQGGNLYESELLSVLTSPPIKDIGFKRDTVKQSVTFHVSTEDPSNRTKYYRWTYTEDWEFSAHNFASYTYNPKTGQIDELPYEDNIFFCWNKGVSKSILIASTSHLSQDKVHEMPLVSMGKSDDRISILYSIEVSQRAITREAYLYWENIRKNSDKVGGIFSPQPSEIYGNIRCVSDPSEVVLGFISAVEISTMRFFASDAEMDIYSSYHDCELIVPEKEDPPRTWLALYQDGYLVISNNPMDRESIWSRDACVDCRLRGTKNKPSFWPNDHK</sequence>
<evidence type="ECO:0000313" key="1">
    <source>
        <dbReference type="EMBL" id="MPM13418.1"/>
    </source>
</evidence>
<dbReference type="AlphaFoldDB" id="A0A644XCA7"/>
<comment type="caution">
    <text evidence="1">The sequence shown here is derived from an EMBL/GenBank/DDBJ whole genome shotgun (WGS) entry which is preliminary data.</text>
</comment>
<dbReference type="EMBL" id="VSSQ01002116">
    <property type="protein sequence ID" value="MPM13418.1"/>
    <property type="molecule type" value="Genomic_DNA"/>
</dbReference>
<reference evidence="1" key="1">
    <citation type="submission" date="2019-08" db="EMBL/GenBank/DDBJ databases">
        <authorList>
            <person name="Kucharzyk K."/>
            <person name="Murdoch R.W."/>
            <person name="Higgins S."/>
            <person name="Loffler F."/>
        </authorList>
    </citation>
    <scope>NUCLEOTIDE SEQUENCE</scope>
</reference>
<protein>
    <recommendedName>
        <fullName evidence="2">DUF4249 domain-containing protein</fullName>
    </recommendedName>
</protein>
<dbReference type="InterPro" id="IPR025345">
    <property type="entry name" value="DUF4249"/>
</dbReference>
<gene>
    <name evidence="1" type="ORF">SDC9_59775</name>
</gene>
<organism evidence="1">
    <name type="scientific">bioreactor metagenome</name>
    <dbReference type="NCBI Taxonomy" id="1076179"/>
    <lineage>
        <taxon>unclassified sequences</taxon>
        <taxon>metagenomes</taxon>
        <taxon>ecological metagenomes</taxon>
    </lineage>
</organism>
<dbReference type="Pfam" id="PF14054">
    <property type="entry name" value="DUF4249"/>
    <property type="match status" value="1"/>
</dbReference>
<name>A0A644XCA7_9ZZZZ</name>
<proteinExistence type="predicted"/>